<keyword evidence="1" id="KW-0472">Membrane</keyword>
<sequence length="306" mass="33619">MDMHYIRRGSGKPLLLLHGIGGSWRSWQTVLPALAAERDVIAVDLPGFGETPPLAGEVSIRTLADAVTEFLREQDLLGIDAVGSSMGARLVLELARRGGVVGAVVSLDPGGFWRGWEIPTFYYSVAASIRLVRALQPMLPAITSNTLGRTVLFAQFSARPWRLSPKVALDELQTFVAAPSFDELLHNLAYGEKQQGAPKGSIQQSLVIGWGREDRVCFPRQARRARELFPDARLYWFEESGHFPQWDKPQETVQLILRATSGQQLPEVIPTGAQQRTAQPLRTAVVAGSMLAMLAGSIWLVARQKA</sequence>
<keyword evidence="3" id="KW-0378">Hydrolase</keyword>
<dbReference type="Gene3D" id="3.40.50.1820">
    <property type="entry name" value="alpha/beta hydrolase"/>
    <property type="match status" value="1"/>
</dbReference>
<dbReference type="PANTHER" id="PTHR43798">
    <property type="entry name" value="MONOACYLGLYCEROL LIPASE"/>
    <property type="match status" value="1"/>
</dbReference>
<dbReference type="InterPro" id="IPR050266">
    <property type="entry name" value="AB_hydrolase_sf"/>
</dbReference>
<dbReference type="PRINTS" id="PR00412">
    <property type="entry name" value="EPOXHYDRLASE"/>
</dbReference>
<evidence type="ECO:0000313" key="4">
    <source>
        <dbReference type="Proteomes" id="UP000298284"/>
    </source>
</evidence>
<keyword evidence="1" id="KW-0812">Transmembrane</keyword>
<dbReference type="InterPro" id="IPR029058">
    <property type="entry name" value="AB_hydrolase_fold"/>
</dbReference>
<evidence type="ECO:0000256" key="1">
    <source>
        <dbReference type="SAM" id="Phobius"/>
    </source>
</evidence>
<dbReference type="AlphaFoldDB" id="A0A4Z0MEP6"/>
<feature type="domain" description="AB hydrolase-1" evidence="2">
    <location>
        <begin position="14"/>
        <end position="254"/>
    </location>
</feature>
<dbReference type="Proteomes" id="UP000298284">
    <property type="component" value="Unassembled WGS sequence"/>
</dbReference>
<dbReference type="InterPro" id="IPR000073">
    <property type="entry name" value="AB_hydrolase_1"/>
</dbReference>
<dbReference type="RefSeq" id="WP_135532504.1">
    <property type="nucleotide sequence ID" value="NZ_SRKZ01000007.1"/>
</dbReference>
<name>A0A4Z0MEP6_9BACT</name>
<dbReference type="InterPro" id="IPR000639">
    <property type="entry name" value="Epox_hydrolase-like"/>
</dbReference>
<organism evidence="3 4">
    <name type="scientific">Hymenobacter wooponensis</name>
    <dbReference type="NCBI Taxonomy" id="1525360"/>
    <lineage>
        <taxon>Bacteria</taxon>
        <taxon>Pseudomonadati</taxon>
        <taxon>Bacteroidota</taxon>
        <taxon>Cytophagia</taxon>
        <taxon>Cytophagales</taxon>
        <taxon>Hymenobacteraceae</taxon>
        <taxon>Hymenobacter</taxon>
    </lineage>
</organism>
<evidence type="ECO:0000259" key="2">
    <source>
        <dbReference type="Pfam" id="PF12697"/>
    </source>
</evidence>
<dbReference type="GO" id="GO:0016787">
    <property type="term" value="F:hydrolase activity"/>
    <property type="evidence" value="ECO:0007669"/>
    <property type="project" value="UniProtKB-KW"/>
</dbReference>
<dbReference type="Pfam" id="PF12697">
    <property type="entry name" value="Abhydrolase_6"/>
    <property type="match status" value="1"/>
</dbReference>
<dbReference type="GO" id="GO:0016020">
    <property type="term" value="C:membrane"/>
    <property type="evidence" value="ECO:0007669"/>
    <property type="project" value="TreeGrafter"/>
</dbReference>
<reference evidence="3 4" key="1">
    <citation type="submission" date="2019-04" db="EMBL/GenBank/DDBJ databases">
        <authorList>
            <person name="Feng G."/>
            <person name="Zhang J."/>
            <person name="Zhu H."/>
        </authorList>
    </citation>
    <scope>NUCLEOTIDE SEQUENCE [LARGE SCALE GENOMIC DNA]</scope>
    <source>
        <strain evidence="3 4">JCM 19491</strain>
    </source>
</reference>
<protein>
    <submittedName>
        <fullName evidence="3">Alpha/beta fold hydrolase</fullName>
    </submittedName>
</protein>
<comment type="caution">
    <text evidence="3">The sequence shown here is derived from an EMBL/GenBank/DDBJ whole genome shotgun (WGS) entry which is preliminary data.</text>
</comment>
<proteinExistence type="predicted"/>
<feature type="transmembrane region" description="Helical" evidence="1">
    <location>
        <begin position="284"/>
        <end position="302"/>
    </location>
</feature>
<keyword evidence="1" id="KW-1133">Transmembrane helix</keyword>
<dbReference type="SUPFAM" id="SSF53474">
    <property type="entry name" value="alpha/beta-Hydrolases"/>
    <property type="match status" value="1"/>
</dbReference>
<gene>
    <name evidence="3" type="ORF">EU557_21280</name>
</gene>
<dbReference type="PANTHER" id="PTHR43798:SF33">
    <property type="entry name" value="HYDROLASE, PUTATIVE (AFU_ORTHOLOGUE AFUA_2G14860)-RELATED"/>
    <property type="match status" value="1"/>
</dbReference>
<accession>A0A4Z0MEP6</accession>
<dbReference type="OrthoDB" id="9780932at2"/>
<evidence type="ECO:0000313" key="3">
    <source>
        <dbReference type="EMBL" id="TGD77830.1"/>
    </source>
</evidence>
<dbReference type="PRINTS" id="PR00111">
    <property type="entry name" value="ABHYDROLASE"/>
</dbReference>
<dbReference type="EMBL" id="SRKZ01000007">
    <property type="protein sequence ID" value="TGD77830.1"/>
    <property type="molecule type" value="Genomic_DNA"/>
</dbReference>
<keyword evidence="4" id="KW-1185">Reference proteome</keyword>